<dbReference type="GO" id="GO:0120231">
    <property type="term" value="C:DNA recombinase auxiliary factor complex"/>
    <property type="evidence" value="ECO:0007669"/>
    <property type="project" value="TreeGrafter"/>
</dbReference>
<evidence type="ECO:0000256" key="3">
    <source>
        <dbReference type="ARBA" id="ARBA00023172"/>
    </source>
</evidence>
<dbReference type="Proteomes" id="UP000078348">
    <property type="component" value="Unassembled WGS sequence"/>
</dbReference>
<dbReference type="Gene3D" id="1.10.10.10">
    <property type="entry name" value="Winged helix-like DNA-binding domain superfamily/Winged helix DNA-binding domain"/>
    <property type="match status" value="1"/>
</dbReference>
<evidence type="ECO:0000256" key="2">
    <source>
        <dbReference type="ARBA" id="ARBA00007922"/>
    </source>
</evidence>
<dbReference type="InterPro" id="IPR036388">
    <property type="entry name" value="WH-like_DNA-bd_sf"/>
</dbReference>
<protein>
    <submittedName>
        <fullName evidence="9">Homologous-pairing protein 2</fullName>
    </submittedName>
</protein>
<keyword evidence="3" id="KW-0233">DNA recombination</keyword>
<evidence type="ECO:0000256" key="6">
    <source>
        <dbReference type="SAM" id="Coils"/>
    </source>
</evidence>
<evidence type="ECO:0000259" key="8">
    <source>
        <dbReference type="Pfam" id="PF07106"/>
    </source>
</evidence>
<comment type="subcellular location">
    <subcellularLocation>
        <location evidence="1">Nucleus</location>
    </subcellularLocation>
</comment>
<dbReference type="PANTHER" id="PTHR15938">
    <property type="entry name" value="TBP-1 INTERACTING PROTEIN"/>
    <property type="match status" value="1"/>
</dbReference>
<dbReference type="GO" id="GO:0000794">
    <property type="term" value="C:condensed nuclear chromosome"/>
    <property type="evidence" value="ECO:0007669"/>
    <property type="project" value="TreeGrafter"/>
</dbReference>
<dbReference type="STRING" id="478820.A0A196S5Z0"/>
<dbReference type="Pfam" id="PF07106">
    <property type="entry name" value="WHD_TBPIP"/>
    <property type="match status" value="1"/>
</dbReference>
<evidence type="ECO:0000313" key="10">
    <source>
        <dbReference type="Proteomes" id="UP000078348"/>
    </source>
</evidence>
<name>A0A196S5Z0_BLAHN</name>
<reference evidence="9 10" key="1">
    <citation type="submission" date="2016-05" db="EMBL/GenBank/DDBJ databases">
        <title>Nuclear genome of Blastocystis sp. subtype 1 NandII.</title>
        <authorList>
            <person name="Gentekaki E."/>
            <person name="Curtis B."/>
            <person name="Stairs C."/>
            <person name="Eme L."/>
            <person name="Herman E."/>
            <person name="Klimes V."/>
            <person name="Arias M.C."/>
            <person name="Elias M."/>
            <person name="Hilliou F."/>
            <person name="Klute M."/>
            <person name="Malik S.-B."/>
            <person name="Pightling A."/>
            <person name="Rachubinski R."/>
            <person name="Salas D."/>
            <person name="Schlacht A."/>
            <person name="Suga H."/>
            <person name="Archibald J."/>
            <person name="Ball S.G."/>
            <person name="Clark G."/>
            <person name="Dacks J."/>
            <person name="Van Der Giezen M."/>
            <person name="Tsaousis A."/>
            <person name="Roger A."/>
        </authorList>
    </citation>
    <scope>NUCLEOTIDE SEQUENCE [LARGE SCALE GENOMIC DNA]</scope>
    <source>
        <strain evidence="10">ATCC 50177 / NandII</strain>
    </source>
</reference>
<dbReference type="GO" id="GO:0003690">
    <property type="term" value="F:double-stranded DNA binding"/>
    <property type="evidence" value="ECO:0007669"/>
    <property type="project" value="TreeGrafter"/>
</dbReference>
<dbReference type="OrthoDB" id="272266at2759"/>
<dbReference type="PANTHER" id="PTHR15938:SF0">
    <property type="entry name" value="HOMOLOGOUS-PAIRING PROTEIN 2 HOMOLOG"/>
    <property type="match status" value="1"/>
</dbReference>
<evidence type="ECO:0000256" key="1">
    <source>
        <dbReference type="ARBA" id="ARBA00004123"/>
    </source>
</evidence>
<evidence type="ECO:0000256" key="7">
    <source>
        <dbReference type="SAM" id="MobiDB-lite"/>
    </source>
</evidence>
<proteinExistence type="inferred from homology"/>
<dbReference type="GO" id="GO:0010774">
    <property type="term" value="P:meiotic strand invasion involved in reciprocal meiotic recombination"/>
    <property type="evidence" value="ECO:0007669"/>
    <property type="project" value="TreeGrafter"/>
</dbReference>
<evidence type="ECO:0000256" key="5">
    <source>
        <dbReference type="ARBA" id="ARBA00023254"/>
    </source>
</evidence>
<feature type="coiled-coil region" evidence="6">
    <location>
        <begin position="160"/>
        <end position="224"/>
    </location>
</feature>
<keyword evidence="5" id="KW-0469">Meiosis</keyword>
<evidence type="ECO:0000313" key="9">
    <source>
        <dbReference type="EMBL" id="OAO12500.1"/>
    </source>
</evidence>
<dbReference type="EMBL" id="LXWW01000543">
    <property type="protein sequence ID" value="OAO12500.1"/>
    <property type="molecule type" value="Genomic_DNA"/>
</dbReference>
<dbReference type="GO" id="GO:0007129">
    <property type="term" value="P:homologous chromosome pairing at meiosis"/>
    <property type="evidence" value="ECO:0007669"/>
    <property type="project" value="TreeGrafter"/>
</dbReference>
<gene>
    <name evidence="9" type="ORF">AV274_5855</name>
</gene>
<keyword evidence="4" id="KW-0539">Nucleus</keyword>
<sequence length="281" mass="31926">MSEDSSDLPVGFIVSDDDGDESVGLDDDDDFDEGDVKESRKRASPKKADEAKSPKKSKKTPATEGKKTAVKKPKEKAAPKKELTESEGYDVILKYLNEQNKPFNAQTIFDNLHKEVKKPYVVRILSKLAQEGKIIEKEYGKSKVYFADQNQFPSVSDQELKEMDNEINALTAESSSLQEELTRLRNEVKELSSSLTDEDLEKGIATMTEETKQMKERVEKLKGSETIDPKELESLRTEVTRVQKIWRQRRNQCREMVGNLAEGMDKKDSEVNVSSFLFSEE</sequence>
<accession>A0A196S5Z0</accession>
<dbReference type="InterPro" id="IPR010776">
    <property type="entry name" value="Hop2_WH_dom"/>
</dbReference>
<comment type="caution">
    <text evidence="9">The sequence shown here is derived from an EMBL/GenBank/DDBJ whole genome shotgun (WGS) entry which is preliminary data.</text>
</comment>
<keyword evidence="10" id="KW-1185">Reference proteome</keyword>
<dbReference type="GO" id="GO:0120230">
    <property type="term" value="F:recombinase activator activity"/>
    <property type="evidence" value="ECO:0007669"/>
    <property type="project" value="TreeGrafter"/>
</dbReference>
<feature type="compositionally biased region" description="Acidic residues" evidence="7">
    <location>
        <begin position="15"/>
        <end position="35"/>
    </location>
</feature>
<feature type="region of interest" description="Disordered" evidence="7">
    <location>
        <begin position="1"/>
        <end position="83"/>
    </location>
</feature>
<comment type="similarity">
    <text evidence="2">Belongs to the HOP2 family.</text>
</comment>
<feature type="domain" description="Homologous-pairing protein 2 winged helix" evidence="8">
    <location>
        <begin position="90"/>
        <end position="147"/>
    </location>
</feature>
<dbReference type="GO" id="GO:0000709">
    <property type="term" value="P:meiotic joint molecule formation"/>
    <property type="evidence" value="ECO:0007669"/>
    <property type="project" value="TreeGrafter"/>
</dbReference>
<evidence type="ECO:0000256" key="4">
    <source>
        <dbReference type="ARBA" id="ARBA00023242"/>
    </source>
</evidence>
<organism evidence="9 10">
    <name type="scientific">Blastocystis sp. subtype 1 (strain ATCC 50177 / NandII)</name>
    <dbReference type="NCBI Taxonomy" id="478820"/>
    <lineage>
        <taxon>Eukaryota</taxon>
        <taxon>Sar</taxon>
        <taxon>Stramenopiles</taxon>
        <taxon>Bigyra</taxon>
        <taxon>Opalozoa</taxon>
        <taxon>Opalinata</taxon>
        <taxon>Blastocystidae</taxon>
        <taxon>Blastocystis</taxon>
    </lineage>
</organism>
<keyword evidence="6" id="KW-0175">Coiled coil</keyword>
<dbReference type="AlphaFoldDB" id="A0A196S5Z0"/>